<evidence type="ECO:0000313" key="2">
    <source>
        <dbReference type="Proteomes" id="UP000249499"/>
    </source>
</evidence>
<dbReference type="Proteomes" id="UP000249499">
    <property type="component" value="Plasmid unnamed1"/>
</dbReference>
<protein>
    <submittedName>
        <fullName evidence="1">Uncharacterized protein</fullName>
    </submittedName>
</protein>
<dbReference type="RefSeq" id="WP_133255674.1">
    <property type="nucleotide sequence ID" value="NZ_CP117258.1"/>
</dbReference>
<geneLocation type="plasmid" evidence="1 2">
    <name>unnamed1</name>
</geneLocation>
<accession>A0AAF1KP57</accession>
<reference evidence="2" key="2">
    <citation type="journal article" date="2023" name="MicrobiologyOpen">
        <title>Genomics of the tumorigenes clade of the family Rhizobiaceae and description of Rhizobium rhododendri sp. nov.</title>
        <authorList>
            <person name="Kuzmanovic N."/>
            <person name="diCenzo G.C."/>
            <person name="Bunk B."/>
            <person name="Sproeer C."/>
            <person name="Fruehling A."/>
            <person name="Neumann-Schaal M."/>
            <person name="Overmann J."/>
            <person name="Smalla K."/>
        </authorList>
    </citation>
    <scope>NUCLEOTIDE SEQUENCE [LARGE SCALE GENOMIC DNA]</scope>
    <source>
        <strain evidence="2">1078</strain>
        <plasmid evidence="2">unnamed1</plasmid>
    </source>
</reference>
<keyword evidence="1" id="KW-0614">Plasmid</keyword>
<dbReference type="KEGG" id="rtu:PR017_24165"/>
<dbReference type="AlphaFoldDB" id="A0AAF1KP57"/>
<dbReference type="EMBL" id="CP117258">
    <property type="protein sequence ID" value="WFR98793.1"/>
    <property type="molecule type" value="Genomic_DNA"/>
</dbReference>
<proteinExistence type="predicted"/>
<evidence type="ECO:0000313" key="1">
    <source>
        <dbReference type="EMBL" id="WFR98793.1"/>
    </source>
</evidence>
<organism evidence="1 2">
    <name type="scientific">Rhizobium tumorigenes</name>
    <dbReference type="NCBI Taxonomy" id="2041385"/>
    <lineage>
        <taxon>Bacteria</taxon>
        <taxon>Pseudomonadati</taxon>
        <taxon>Pseudomonadota</taxon>
        <taxon>Alphaproteobacteria</taxon>
        <taxon>Hyphomicrobiales</taxon>
        <taxon>Rhizobiaceae</taxon>
        <taxon>Rhizobium/Agrobacterium group</taxon>
        <taxon>Rhizobium</taxon>
    </lineage>
</organism>
<keyword evidence="2" id="KW-1185">Reference proteome</keyword>
<reference evidence="1 2" key="1">
    <citation type="journal article" date="2018" name="Sci. Rep.">
        <title>Rhizobium tumorigenes sp. nov., a novel plant tumorigenic bacterium isolated from cane gall tumors on thornless blackberry.</title>
        <authorList>
            <person name="Kuzmanovi N."/>
            <person name="Smalla K."/>
            <person name="Gronow S."/>
            <person name="PuBawska J."/>
        </authorList>
    </citation>
    <scope>NUCLEOTIDE SEQUENCE [LARGE SCALE GENOMIC DNA]</scope>
    <source>
        <strain evidence="1 2">1078</strain>
    </source>
</reference>
<name>A0AAF1KP57_9HYPH</name>
<gene>
    <name evidence="1" type="ORF">PR017_24165</name>
</gene>
<sequence>MMPLVQRLITQRKKDWSPAMVEDPAQEGLLAMIADKRAALKLVKKGKPAASPPIQPASHVINIVDTLRRRIEANGSGKRACARGDRSCDLCPLGRTVISP</sequence>